<dbReference type="InterPro" id="IPR051122">
    <property type="entry name" value="SDR_DHRS6-like"/>
</dbReference>
<dbReference type="AlphaFoldDB" id="A0A0T5P9E5"/>
<name>A0A0T5P9E5_9RHOB</name>
<evidence type="ECO:0000313" key="4">
    <source>
        <dbReference type="EMBL" id="QEW24640.1"/>
    </source>
</evidence>
<comment type="similarity">
    <text evidence="1">Belongs to the short-chain dehydrogenases/reductases (SDR) family.</text>
</comment>
<dbReference type="PANTHER" id="PTHR43477:SF1">
    <property type="entry name" value="DIHYDROANTICAPSIN 7-DEHYDROGENASE"/>
    <property type="match status" value="1"/>
</dbReference>
<dbReference type="InterPro" id="IPR036291">
    <property type="entry name" value="NAD(P)-bd_dom_sf"/>
</dbReference>
<dbReference type="Gene3D" id="3.40.50.720">
    <property type="entry name" value="NAD(P)-binding Rossmann-like Domain"/>
    <property type="match status" value="1"/>
</dbReference>
<dbReference type="Proteomes" id="UP000051401">
    <property type="component" value="Unassembled WGS sequence"/>
</dbReference>
<dbReference type="EMBL" id="CP031598">
    <property type="protein sequence ID" value="QEW24640.1"/>
    <property type="molecule type" value="Genomic_DNA"/>
</dbReference>
<protein>
    <submittedName>
        <fullName evidence="4">3-oxoacyl-[acyl-carrier-protein] reductase FabG</fullName>
        <ecNumber evidence="4">1.1.1.100</ecNumber>
    </submittedName>
    <submittedName>
        <fullName evidence="3">Short-chain dehydrogenase</fullName>
    </submittedName>
</protein>
<dbReference type="EMBL" id="LAXI01000006">
    <property type="protein sequence ID" value="KRS17620.1"/>
    <property type="molecule type" value="Genomic_DNA"/>
</dbReference>
<evidence type="ECO:0000313" key="5">
    <source>
        <dbReference type="Proteomes" id="UP000051401"/>
    </source>
</evidence>
<dbReference type="PATRIC" id="fig|540747.5.peg.5259"/>
<dbReference type="RefSeq" id="WP_057816261.1">
    <property type="nucleotide sequence ID" value="NZ_CP031598.1"/>
</dbReference>
<dbReference type="EC" id="1.1.1.100" evidence="4"/>
<dbReference type="Pfam" id="PF13561">
    <property type="entry name" value="adh_short_C2"/>
    <property type="match status" value="1"/>
</dbReference>
<accession>A0A0T5P9E5</accession>
<sequence length="243" mass="24967">MRFEGKRALVTGAAGGIGAVLAAMLRAEGAVVAVTDRQTDGIEAEAHFDGDLCDGAFCDALPGQVAEALGGIDLLCNNAGVITRGPITEVTDADYALTMAVNVAAPFRLCRAAIPIMAGQGGGAIVNTASCWGLRPGPNHPLYVMSKAAVASLTQCLGRDHAHQGIRVNAVCPNEVNTPMLRSGFAARGFDPDKAMADLHASVPIGHVADPEEIADVILFLASDAARYMTGALLEVHGGKPVV</sequence>
<dbReference type="InterPro" id="IPR002347">
    <property type="entry name" value="SDR_fam"/>
</dbReference>
<dbReference type="InterPro" id="IPR020904">
    <property type="entry name" value="Sc_DH/Rdtase_CS"/>
</dbReference>
<dbReference type="OrthoDB" id="9789398at2"/>
<dbReference type="PRINTS" id="PR00080">
    <property type="entry name" value="SDRFAMILY"/>
</dbReference>
<evidence type="ECO:0000313" key="6">
    <source>
        <dbReference type="Proteomes" id="UP000325785"/>
    </source>
</evidence>
<reference evidence="3 5" key="1">
    <citation type="submission" date="2015-04" db="EMBL/GenBank/DDBJ databases">
        <title>The draft genome sequence of Roseovarius indicus B108T.</title>
        <authorList>
            <person name="Li G."/>
            <person name="Lai Q."/>
            <person name="Shao Z."/>
            <person name="Yan P."/>
        </authorList>
    </citation>
    <scope>NUCLEOTIDE SEQUENCE [LARGE SCALE GENOMIC DNA]</scope>
    <source>
        <strain evidence="3 5">B108</strain>
    </source>
</reference>
<dbReference type="GO" id="GO:0004316">
    <property type="term" value="F:3-oxoacyl-[acyl-carrier-protein] reductase (NADPH) activity"/>
    <property type="evidence" value="ECO:0007669"/>
    <property type="project" value="UniProtKB-EC"/>
</dbReference>
<evidence type="ECO:0000256" key="2">
    <source>
        <dbReference type="ARBA" id="ARBA00023002"/>
    </source>
</evidence>
<dbReference type="KEGG" id="rid:RIdsm_00421"/>
<gene>
    <name evidence="4" type="primary">fabG_3</name>
    <name evidence="4" type="ORF">RIdsm_00421</name>
    <name evidence="3" type="ORF">XM52_11415</name>
</gene>
<dbReference type="STRING" id="540747.SAMN04488031_107212"/>
<evidence type="ECO:0000256" key="1">
    <source>
        <dbReference type="ARBA" id="ARBA00006484"/>
    </source>
</evidence>
<dbReference type="Proteomes" id="UP000325785">
    <property type="component" value="Chromosome"/>
</dbReference>
<dbReference type="PRINTS" id="PR00081">
    <property type="entry name" value="GDHRDH"/>
</dbReference>
<reference evidence="4 6" key="2">
    <citation type="submission" date="2018-08" db="EMBL/GenBank/DDBJ databases">
        <title>Genetic Globetrotter - A new plasmid hitch-hiking vast phylogenetic and geographic distances.</title>
        <authorList>
            <person name="Vollmers J."/>
            <person name="Petersen J."/>
        </authorList>
    </citation>
    <scope>NUCLEOTIDE SEQUENCE [LARGE SCALE GENOMIC DNA]</scope>
    <source>
        <strain evidence="4 6">DSM 26383</strain>
    </source>
</reference>
<dbReference type="FunFam" id="3.40.50.720:FF:000084">
    <property type="entry name" value="Short-chain dehydrogenase reductase"/>
    <property type="match status" value="1"/>
</dbReference>
<dbReference type="CDD" id="cd05233">
    <property type="entry name" value="SDR_c"/>
    <property type="match status" value="1"/>
</dbReference>
<evidence type="ECO:0000313" key="3">
    <source>
        <dbReference type="EMBL" id="KRS17620.1"/>
    </source>
</evidence>
<keyword evidence="5" id="KW-1185">Reference proteome</keyword>
<keyword evidence="2 4" id="KW-0560">Oxidoreductase</keyword>
<organism evidence="3 5">
    <name type="scientific">Roseovarius indicus</name>
    <dbReference type="NCBI Taxonomy" id="540747"/>
    <lineage>
        <taxon>Bacteria</taxon>
        <taxon>Pseudomonadati</taxon>
        <taxon>Pseudomonadota</taxon>
        <taxon>Alphaproteobacteria</taxon>
        <taxon>Rhodobacterales</taxon>
        <taxon>Roseobacteraceae</taxon>
        <taxon>Roseovarius</taxon>
    </lineage>
</organism>
<dbReference type="SUPFAM" id="SSF51735">
    <property type="entry name" value="NAD(P)-binding Rossmann-fold domains"/>
    <property type="match status" value="1"/>
</dbReference>
<dbReference type="PROSITE" id="PS00061">
    <property type="entry name" value="ADH_SHORT"/>
    <property type="match status" value="1"/>
</dbReference>
<proteinExistence type="inferred from homology"/>
<dbReference type="PANTHER" id="PTHR43477">
    <property type="entry name" value="DIHYDROANTICAPSIN 7-DEHYDROGENASE"/>
    <property type="match status" value="1"/>
</dbReference>